<evidence type="ECO:0000313" key="2">
    <source>
        <dbReference type="Proteomes" id="UP000702544"/>
    </source>
</evidence>
<accession>A0AAE5C8N9</accession>
<dbReference type="EMBL" id="JAACAK010000047">
    <property type="protein sequence ID" value="NIR74656.1"/>
    <property type="molecule type" value="Genomic_DNA"/>
</dbReference>
<dbReference type="GO" id="GO:0008270">
    <property type="term" value="F:zinc ion binding"/>
    <property type="evidence" value="ECO:0007669"/>
    <property type="project" value="UniProtKB-KW"/>
</dbReference>
<dbReference type="Proteomes" id="UP000702544">
    <property type="component" value="Unassembled WGS sequence"/>
</dbReference>
<organism evidence="1 2">
    <name type="scientific">Candidatus Kutchimonas denitrificans</name>
    <dbReference type="NCBI Taxonomy" id="3056748"/>
    <lineage>
        <taxon>Bacteria</taxon>
        <taxon>Pseudomonadati</taxon>
        <taxon>Gemmatimonadota</taxon>
        <taxon>Gemmatimonadia</taxon>
        <taxon>Candidatus Palauibacterales</taxon>
        <taxon>Candidatus Palauibacteraceae</taxon>
        <taxon>Candidatus Kutchimonas</taxon>
    </lineage>
</organism>
<dbReference type="InterPro" id="IPR050952">
    <property type="entry name" value="TRIM-NHL_E3_ligases"/>
</dbReference>
<dbReference type="Gene3D" id="2.120.10.30">
    <property type="entry name" value="TolB, C-terminal domain"/>
    <property type="match status" value="1"/>
</dbReference>
<sequence length="345" mass="38777">MQDQRWSVALDLRIGTRVGDDPEVFGDIRAVLVDDGGNIFVLDQLAREVRVFDPSGRHVRTFGRSGRGPGELRHPIGMAWGPDSTIWVADPINLRYSVFDENGVFITSYRTEPTGYGYSWQGGFDLAGRFYEPVPVLAPGSGLLWYVRRVDLQLENVDSVFLPPYQPLTFELPRGSARVPFAARLVWVLDPAGHVWFAVTDEYRVFKQRMQGDTVLTVEGAARPMRVTLAERQEAIERLNEFARRAGGPELDFSRIPGTKPVIEDLSVDDQGRLWVRLPAEESTDSYDVFSSDGRYLGSGRSDFDIPEHRRHQVQDGFLYAVLTDSMDVPYVIRAKISPAPGASR</sequence>
<protein>
    <recommendedName>
        <fullName evidence="3">6-bladed beta-propeller</fullName>
    </recommendedName>
</protein>
<comment type="caution">
    <text evidence="1">The sequence shown here is derived from an EMBL/GenBank/DDBJ whole genome shotgun (WGS) entry which is preliminary data.</text>
</comment>
<dbReference type="PANTHER" id="PTHR24104:SF25">
    <property type="entry name" value="PROTEIN LIN-41"/>
    <property type="match status" value="1"/>
</dbReference>
<dbReference type="Pfam" id="PF17170">
    <property type="entry name" value="DUF5128"/>
    <property type="match status" value="1"/>
</dbReference>
<dbReference type="InterPro" id="IPR011042">
    <property type="entry name" value="6-blade_b-propeller_TolB-like"/>
</dbReference>
<proteinExistence type="predicted"/>
<dbReference type="PANTHER" id="PTHR24104">
    <property type="entry name" value="E3 UBIQUITIN-PROTEIN LIGASE NHLRC1-RELATED"/>
    <property type="match status" value="1"/>
</dbReference>
<dbReference type="SUPFAM" id="SSF101898">
    <property type="entry name" value="NHL repeat"/>
    <property type="match status" value="1"/>
</dbReference>
<name>A0AAE5C8N9_9BACT</name>
<gene>
    <name evidence="1" type="ORF">GWO12_06035</name>
</gene>
<evidence type="ECO:0000313" key="1">
    <source>
        <dbReference type="EMBL" id="NIR74656.1"/>
    </source>
</evidence>
<dbReference type="AlphaFoldDB" id="A0AAE5C8N9"/>
<evidence type="ECO:0008006" key="3">
    <source>
        <dbReference type="Google" id="ProtNLM"/>
    </source>
</evidence>
<reference evidence="1 2" key="1">
    <citation type="submission" date="2020-01" db="EMBL/GenBank/DDBJ databases">
        <title>Genomes assembled from Gulf of Kutch pelagic sediment metagenomes.</title>
        <authorList>
            <person name="Chandrashekar M."/>
            <person name="Mahajan M.S."/>
            <person name="Dave K.J."/>
            <person name="Vatsa P."/>
            <person name="Nathani N.M."/>
        </authorList>
    </citation>
    <scope>NUCLEOTIDE SEQUENCE [LARGE SCALE GENOMIC DNA]</scope>
    <source>
        <strain evidence="1">KS3-K002</strain>
    </source>
</reference>